<organism evidence="1 2">
    <name type="scientific">Didymella rabiei</name>
    <name type="common">Chickpea ascochyta blight fungus</name>
    <name type="synonym">Mycosphaerella rabiei</name>
    <dbReference type="NCBI Taxonomy" id="5454"/>
    <lineage>
        <taxon>Eukaryota</taxon>
        <taxon>Fungi</taxon>
        <taxon>Dikarya</taxon>
        <taxon>Ascomycota</taxon>
        <taxon>Pezizomycotina</taxon>
        <taxon>Dothideomycetes</taxon>
        <taxon>Pleosporomycetidae</taxon>
        <taxon>Pleosporales</taxon>
        <taxon>Pleosporineae</taxon>
        <taxon>Didymellaceae</taxon>
        <taxon>Ascochyta</taxon>
    </lineage>
</organism>
<comment type="caution">
    <text evidence="1">The sequence shown here is derived from an EMBL/GenBank/DDBJ whole genome shotgun (WGS) entry which is preliminary data.</text>
</comment>
<evidence type="ECO:0000313" key="2">
    <source>
        <dbReference type="Proteomes" id="UP000076837"/>
    </source>
</evidence>
<dbReference type="OrthoDB" id="5413827at2759"/>
<dbReference type="Proteomes" id="UP000076837">
    <property type="component" value="Unassembled WGS sequence"/>
</dbReference>
<dbReference type="AlphaFoldDB" id="A0A163K8F2"/>
<name>A0A163K8F2_DIDRA</name>
<dbReference type="EMBL" id="JYNV01000091">
    <property type="protein sequence ID" value="KZM26843.1"/>
    <property type="molecule type" value="Genomic_DNA"/>
</dbReference>
<keyword evidence="2" id="KW-1185">Reference proteome</keyword>
<accession>A0A163K8F2</accession>
<evidence type="ECO:0000313" key="1">
    <source>
        <dbReference type="EMBL" id="KZM26843.1"/>
    </source>
</evidence>
<gene>
    <name evidence="1" type="ORF">ST47_g2007</name>
</gene>
<dbReference type="PANTHER" id="PTHR38790:SF4">
    <property type="entry name" value="2EXR DOMAIN-CONTAINING PROTEIN"/>
    <property type="match status" value="1"/>
</dbReference>
<dbReference type="PANTHER" id="PTHR38790">
    <property type="entry name" value="2EXR DOMAIN-CONTAINING PROTEIN-RELATED"/>
    <property type="match status" value="1"/>
</dbReference>
<sequence length="197" mass="22170">MAPTQITKDITLQNQIDSPFLRLPGEVRNRIYGLVLGGRQIQVLYPRLYSAERDGGQNDGFASLEPGTVRKLLHMTEACRQIHAETDLLVFQTNDFRIASNHSFETFLDALSQRQAEAVRSLVWPKCCQLVADGHLSKCTGLQRLIVSKAGHSGGDFYTPADNATVKVHLYYQEMRQAAQDRIDAWEAKGVEIEYCE</sequence>
<reference evidence="1 2" key="1">
    <citation type="journal article" date="2016" name="Sci. Rep.">
        <title>Draft genome sequencing and secretome analysis of fungal phytopathogen Ascochyta rabiei provides insight into the necrotrophic effector repertoire.</title>
        <authorList>
            <person name="Verma S."/>
            <person name="Gazara R.K."/>
            <person name="Nizam S."/>
            <person name="Parween S."/>
            <person name="Chattopadhyay D."/>
            <person name="Verma P.K."/>
        </authorList>
    </citation>
    <scope>NUCLEOTIDE SEQUENCE [LARGE SCALE GENOMIC DNA]</scope>
    <source>
        <strain evidence="1 2">ArDII</strain>
    </source>
</reference>
<protein>
    <submittedName>
        <fullName evidence="1">Uncharacterized protein</fullName>
    </submittedName>
</protein>
<proteinExistence type="predicted"/>